<dbReference type="EMBL" id="HG322950">
    <property type="protein sequence ID" value="CDF83695.1"/>
    <property type="molecule type" value="Genomic_DNA"/>
</dbReference>
<evidence type="ECO:0000256" key="1">
    <source>
        <dbReference type="ARBA" id="ARBA00004418"/>
    </source>
</evidence>
<reference evidence="6 7" key="1">
    <citation type="submission" date="2013-03" db="EMBL/GenBank/DDBJ databases">
        <authorList>
            <person name="Linke B."/>
        </authorList>
    </citation>
    <scope>NUCLEOTIDE SEQUENCE [LARGE SCALE GENOMIC DNA]</scope>
    <source>
        <strain evidence="6 7">B13</strain>
    </source>
</reference>
<dbReference type="PIRSF" id="PIRSF019574">
    <property type="entry name" value="Periplasmic_polyamine_BP"/>
    <property type="match status" value="1"/>
</dbReference>
<evidence type="ECO:0000313" key="6">
    <source>
        <dbReference type="EMBL" id="CDF83695.1"/>
    </source>
</evidence>
<dbReference type="HOGENOM" id="CLU_026974_1_4_6"/>
<keyword evidence="2" id="KW-0813">Transport</keyword>
<reference evidence="6 7" key="2">
    <citation type="submission" date="2014-05" db="EMBL/GenBank/DDBJ databases">
        <title>Genome sequence of the 3-chlorobenzoate degrading bacterium Pseudomonas knackmussii B13 shows multiple evidence for horizontal gene transfer.</title>
        <authorList>
            <person name="Miyazaki R."/>
            <person name="Bertelli C."/>
            <person name="Falquet L."/>
            <person name="Robinson-Rechavi M."/>
            <person name="Gharib W."/>
            <person name="Roy S."/>
            <person name="Van der Meer J.R."/>
        </authorList>
    </citation>
    <scope>NUCLEOTIDE SEQUENCE [LARGE SCALE GENOMIC DNA]</scope>
    <source>
        <strain evidence="6 7">B13</strain>
    </source>
</reference>
<organism evidence="6 7">
    <name type="scientific">Pseudomonas knackmussii (strain DSM 6978 / CCUG 54928 / LMG 23759 / B13)</name>
    <dbReference type="NCBI Taxonomy" id="1301098"/>
    <lineage>
        <taxon>Bacteria</taxon>
        <taxon>Pseudomonadati</taxon>
        <taxon>Pseudomonadota</taxon>
        <taxon>Gammaproteobacteria</taxon>
        <taxon>Pseudomonadales</taxon>
        <taxon>Pseudomonadaceae</taxon>
        <taxon>Pseudomonas</taxon>
    </lineage>
</organism>
<evidence type="ECO:0000256" key="4">
    <source>
        <dbReference type="ARBA" id="ARBA00022764"/>
    </source>
</evidence>
<keyword evidence="7" id="KW-1185">Reference proteome</keyword>
<evidence type="ECO:0000256" key="5">
    <source>
        <dbReference type="SAM" id="SignalP"/>
    </source>
</evidence>
<dbReference type="GO" id="GO:0019808">
    <property type="term" value="F:polyamine binding"/>
    <property type="evidence" value="ECO:0007669"/>
    <property type="project" value="InterPro"/>
</dbReference>
<dbReference type="eggNOG" id="COG0687">
    <property type="taxonomic scope" value="Bacteria"/>
</dbReference>
<keyword evidence="3 5" id="KW-0732">Signal</keyword>
<proteinExistence type="predicted"/>
<accession>A0A024HF72</accession>
<dbReference type="PRINTS" id="PR00909">
    <property type="entry name" value="SPERMDNBNDNG"/>
</dbReference>
<dbReference type="PATRIC" id="fig|1301098.3.peg.2351"/>
<dbReference type="PANTHER" id="PTHR30222:SF18">
    <property type="entry name" value="BIFUNCTIONAL POLYHYDROXYBUTYRATE SYNTHASE _ ABC TRANSPORTER PERIPLASMIC BINDING PROTEIN-RELATED"/>
    <property type="match status" value="1"/>
</dbReference>
<dbReference type="GO" id="GO:0015846">
    <property type="term" value="P:polyamine transport"/>
    <property type="evidence" value="ECO:0007669"/>
    <property type="project" value="InterPro"/>
</dbReference>
<dbReference type="PANTHER" id="PTHR30222">
    <property type="entry name" value="SPERMIDINE/PUTRESCINE-BINDING PERIPLASMIC PROTEIN"/>
    <property type="match status" value="1"/>
</dbReference>
<dbReference type="InterPro" id="IPR001188">
    <property type="entry name" value="Sperm_putr-bd"/>
</dbReference>
<dbReference type="RefSeq" id="WP_043251854.1">
    <property type="nucleotide sequence ID" value="NZ_HG322950.1"/>
</dbReference>
<dbReference type="KEGG" id="pkc:PKB_2348"/>
<dbReference type="Gene3D" id="3.40.190.10">
    <property type="entry name" value="Periplasmic binding protein-like II"/>
    <property type="match status" value="2"/>
</dbReference>
<sequence>MKHLLCLLALFACSVAHAEETLRFYNWKDYVDPAVLEDFHKQTGVRVEYHSFTTTDELMQTMAKGEAYDVVVPTHFMLRQLLAEHRLATLDTQRLANYRNLDPWVISALAGITDANQHVVPYLWGSIGLLVNPKLAQAAYGSALPNSWSLLFDEQQAGRLAHCGLGMLDAAEESTSLLLNYRGRSLATSSGRQIDRTVQSLQPITRQLRVLSSWDYIDEAAAGKLCLSMSWSGHAVLAKEKNPQLAYLIPDEGAAIYIDTLAIPANAPHPELAYRFIDFLMAPENAVRNAHFTRFYAPLPNTSAAMQALLKDAPGQVLTVEQRRRSYLLESLPEAQRKSLDTAWQQLKASRD</sequence>
<evidence type="ECO:0000256" key="2">
    <source>
        <dbReference type="ARBA" id="ARBA00022448"/>
    </source>
</evidence>
<feature type="signal peptide" evidence="5">
    <location>
        <begin position="1"/>
        <end position="18"/>
    </location>
</feature>
<evidence type="ECO:0000313" key="7">
    <source>
        <dbReference type="Proteomes" id="UP000025241"/>
    </source>
</evidence>
<protein>
    <submittedName>
        <fullName evidence="6">Putative periplasmic polyamine binding protein</fullName>
    </submittedName>
</protein>
<dbReference type="Pfam" id="PF13416">
    <property type="entry name" value="SBP_bac_8"/>
    <property type="match status" value="1"/>
</dbReference>
<feature type="chain" id="PRO_5001529943" evidence="5">
    <location>
        <begin position="19"/>
        <end position="352"/>
    </location>
</feature>
<dbReference type="SUPFAM" id="SSF53850">
    <property type="entry name" value="Periplasmic binding protein-like II"/>
    <property type="match status" value="1"/>
</dbReference>
<gene>
    <name evidence="6" type="ORF">PKB_2348</name>
</gene>
<keyword evidence="4" id="KW-0574">Periplasm</keyword>
<dbReference type="GO" id="GO:0042597">
    <property type="term" value="C:periplasmic space"/>
    <property type="evidence" value="ECO:0007669"/>
    <property type="project" value="UniProtKB-SubCell"/>
</dbReference>
<dbReference type="Proteomes" id="UP000025241">
    <property type="component" value="Chromosome I"/>
</dbReference>
<dbReference type="InterPro" id="IPR006059">
    <property type="entry name" value="SBP"/>
</dbReference>
<comment type="subcellular location">
    <subcellularLocation>
        <location evidence="1">Periplasm</location>
    </subcellularLocation>
</comment>
<dbReference type="STRING" id="1301098.PKB_2348"/>
<dbReference type="OrthoDB" id="6796350at2"/>
<name>A0A024HF72_PSEKB</name>
<evidence type="ECO:0000256" key="3">
    <source>
        <dbReference type="ARBA" id="ARBA00022729"/>
    </source>
</evidence>
<dbReference type="AlphaFoldDB" id="A0A024HF72"/>